<evidence type="ECO:0000259" key="5">
    <source>
        <dbReference type="PROSITE" id="PS51089"/>
    </source>
</evidence>
<dbReference type="Pfam" id="PF00626">
    <property type="entry name" value="Gelsolin"/>
    <property type="match status" value="1"/>
</dbReference>
<sequence length="191" mass="22056">MAEEITQFTQDDLSEDDVMLLDTWDQIFLWVGKEANETERKEVIPTSLEYLRTDPGSRDPDTPVLLIKQGFEPLTFTGWFTGWDTSKWSEGNSYEEMKKEFGDEAQLPVNVQNDETKGENGQEEERVYDPHPLEDLIHKDASELPEGVDPAHKEKYLSDSDFQDTFELSTEEFGSLPVWKQLTLKKNKGLF</sequence>
<keyword evidence="7" id="KW-1185">Reference proteome</keyword>
<evidence type="ECO:0000313" key="6">
    <source>
        <dbReference type="EMBL" id="KAJ3603408.1"/>
    </source>
</evidence>
<organism evidence="6 7">
    <name type="scientific">Muraenolepis orangiensis</name>
    <name type="common">Patagonian moray cod</name>
    <dbReference type="NCBI Taxonomy" id="630683"/>
    <lineage>
        <taxon>Eukaryota</taxon>
        <taxon>Metazoa</taxon>
        <taxon>Chordata</taxon>
        <taxon>Craniata</taxon>
        <taxon>Vertebrata</taxon>
        <taxon>Euteleostomi</taxon>
        <taxon>Actinopterygii</taxon>
        <taxon>Neopterygii</taxon>
        <taxon>Teleostei</taxon>
        <taxon>Neoteleostei</taxon>
        <taxon>Acanthomorphata</taxon>
        <taxon>Zeiogadaria</taxon>
        <taxon>Gadariae</taxon>
        <taxon>Gadiformes</taxon>
        <taxon>Muraenolepidoidei</taxon>
        <taxon>Muraenolepididae</taxon>
        <taxon>Muraenolepis</taxon>
    </lineage>
</organism>
<dbReference type="PROSITE" id="PS51089">
    <property type="entry name" value="HP"/>
    <property type="match status" value="1"/>
</dbReference>
<dbReference type="OrthoDB" id="28894at2759"/>
<dbReference type="PANTHER" id="PTHR11977">
    <property type="entry name" value="VILLIN"/>
    <property type="match status" value="1"/>
</dbReference>
<evidence type="ECO:0000256" key="4">
    <source>
        <dbReference type="ARBA" id="ARBA00023203"/>
    </source>
</evidence>
<gene>
    <name evidence="6" type="ORF">NHX12_031150</name>
</gene>
<reference evidence="6" key="1">
    <citation type="submission" date="2022-07" db="EMBL/GenBank/DDBJ databases">
        <title>Chromosome-level genome of Muraenolepis orangiensis.</title>
        <authorList>
            <person name="Kim J."/>
        </authorList>
    </citation>
    <scope>NUCLEOTIDE SEQUENCE</scope>
    <source>
        <strain evidence="6">KU_S4_2022</strain>
        <tissue evidence="6">Muscle</tissue>
    </source>
</reference>
<dbReference type="SUPFAM" id="SSF55753">
    <property type="entry name" value="Actin depolymerizing proteins"/>
    <property type="match status" value="1"/>
</dbReference>
<protein>
    <recommendedName>
        <fullName evidence="5">HP domain-containing protein</fullName>
    </recommendedName>
</protein>
<dbReference type="InterPro" id="IPR003128">
    <property type="entry name" value="Villin_headpiece"/>
</dbReference>
<dbReference type="GO" id="GO:0051014">
    <property type="term" value="P:actin filament severing"/>
    <property type="evidence" value="ECO:0007669"/>
    <property type="project" value="TreeGrafter"/>
</dbReference>
<dbReference type="GO" id="GO:0015629">
    <property type="term" value="C:actin cytoskeleton"/>
    <property type="evidence" value="ECO:0007669"/>
    <property type="project" value="TreeGrafter"/>
</dbReference>
<dbReference type="GO" id="GO:0005737">
    <property type="term" value="C:cytoplasm"/>
    <property type="evidence" value="ECO:0007669"/>
    <property type="project" value="TreeGrafter"/>
</dbReference>
<evidence type="ECO:0000256" key="1">
    <source>
        <dbReference type="ARBA" id="ARBA00008418"/>
    </source>
</evidence>
<proteinExistence type="inferred from homology"/>
<dbReference type="GO" id="GO:0051015">
    <property type="term" value="F:actin filament binding"/>
    <property type="evidence" value="ECO:0007669"/>
    <property type="project" value="InterPro"/>
</dbReference>
<dbReference type="EMBL" id="JANIIK010000046">
    <property type="protein sequence ID" value="KAJ3603408.1"/>
    <property type="molecule type" value="Genomic_DNA"/>
</dbReference>
<keyword evidence="3" id="KW-0677">Repeat</keyword>
<comment type="caution">
    <text evidence="6">The sequence shown here is derived from an EMBL/GenBank/DDBJ whole genome shotgun (WGS) entry which is preliminary data.</text>
</comment>
<dbReference type="SUPFAM" id="SSF47050">
    <property type="entry name" value="VHP, Villin headpiece domain"/>
    <property type="match status" value="1"/>
</dbReference>
<dbReference type="PRINTS" id="PR00597">
    <property type="entry name" value="GELSOLIN"/>
</dbReference>
<evidence type="ECO:0000256" key="3">
    <source>
        <dbReference type="ARBA" id="ARBA00022737"/>
    </source>
</evidence>
<dbReference type="Proteomes" id="UP001148018">
    <property type="component" value="Unassembled WGS sequence"/>
</dbReference>
<dbReference type="InterPro" id="IPR007123">
    <property type="entry name" value="Gelsolin-like_dom"/>
</dbReference>
<keyword evidence="4" id="KW-0009">Actin-binding</keyword>
<dbReference type="InterPro" id="IPR007122">
    <property type="entry name" value="Villin/Gelsolin"/>
</dbReference>
<evidence type="ECO:0000313" key="7">
    <source>
        <dbReference type="Proteomes" id="UP001148018"/>
    </source>
</evidence>
<comment type="similarity">
    <text evidence="1">Belongs to the villin/gelsolin family.</text>
</comment>
<dbReference type="InterPro" id="IPR036886">
    <property type="entry name" value="Villin_headpiece_dom_sf"/>
</dbReference>
<dbReference type="GO" id="GO:0005546">
    <property type="term" value="F:phosphatidylinositol-4,5-bisphosphate binding"/>
    <property type="evidence" value="ECO:0007669"/>
    <property type="project" value="TreeGrafter"/>
</dbReference>
<dbReference type="Gene3D" id="1.10.950.10">
    <property type="entry name" value="Villin headpiece domain"/>
    <property type="match status" value="1"/>
</dbReference>
<dbReference type="FunFam" id="3.40.20.10:FF:000005">
    <property type="entry name" value="Gelsolin"/>
    <property type="match status" value="1"/>
</dbReference>
<dbReference type="SMART" id="SM00153">
    <property type="entry name" value="VHP"/>
    <property type="match status" value="1"/>
</dbReference>
<dbReference type="GO" id="GO:0008154">
    <property type="term" value="P:actin polymerization or depolymerization"/>
    <property type="evidence" value="ECO:0007669"/>
    <property type="project" value="TreeGrafter"/>
</dbReference>
<dbReference type="Pfam" id="PF02209">
    <property type="entry name" value="VHP"/>
    <property type="match status" value="1"/>
</dbReference>
<dbReference type="InterPro" id="IPR029006">
    <property type="entry name" value="ADF-H/Gelsolin-like_dom_sf"/>
</dbReference>
<dbReference type="Gene3D" id="3.40.20.10">
    <property type="entry name" value="Severin"/>
    <property type="match status" value="1"/>
</dbReference>
<dbReference type="GO" id="GO:0051016">
    <property type="term" value="P:barbed-end actin filament capping"/>
    <property type="evidence" value="ECO:0007669"/>
    <property type="project" value="TreeGrafter"/>
</dbReference>
<dbReference type="SMART" id="SM00262">
    <property type="entry name" value="GEL"/>
    <property type="match status" value="1"/>
</dbReference>
<evidence type="ECO:0000256" key="2">
    <source>
        <dbReference type="ARBA" id="ARBA00022467"/>
    </source>
</evidence>
<feature type="domain" description="HP" evidence="5">
    <location>
        <begin position="125"/>
        <end position="191"/>
    </location>
</feature>
<dbReference type="PANTHER" id="PTHR11977:SF33">
    <property type="entry name" value="ADVILLIN"/>
    <property type="match status" value="1"/>
</dbReference>
<keyword evidence="2" id="KW-0117">Actin capping</keyword>
<dbReference type="CDD" id="cd11291">
    <property type="entry name" value="gelsolin_S6_like"/>
    <property type="match status" value="1"/>
</dbReference>
<name>A0A9Q0ED72_9TELE</name>
<accession>A0A9Q0ED72</accession>
<dbReference type="AlphaFoldDB" id="A0A9Q0ED72"/>